<reference evidence="5" key="1">
    <citation type="journal article" date="2019" name="Int. J. Syst. Evol. Microbiol.">
        <title>The Global Catalogue of Microorganisms (GCM) 10K type strain sequencing project: providing services to taxonomists for standard genome sequencing and annotation.</title>
        <authorList>
            <consortium name="The Broad Institute Genomics Platform"/>
            <consortium name="The Broad Institute Genome Sequencing Center for Infectious Disease"/>
            <person name="Wu L."/>
            <person name="Ma J."/>
        </authorList>
    </citation>
    <scope>NUCLEOTIDE SEQUENCE [LARGE SCALE GENOMIC DNA]</scope>
    <source>
        <strain evidence="5">JCM 18958</strain>
    </source>
</reference>
<dbReference type="InterPro" id="IPR043130">
    <property type="entry name" value="CDP-OH_PTrfase_TM_dom"/>
</dbReference>
<accession>A0ABP8WS10</accession>
<feature type="transmembrane region" description="Helical" evidence="3">
    <location>
        <begin position="44"/>
        <end position="60"/>
    </location>
</feature>
<dbReference type="Gene3D" id="1.20.120.1760">
    <property type="match status" value="1"/>
</dbReference>
<keyword evidence="3" id="KW-1133">Transmembrane helix</keyword>
<feature type="transmembrane region" description="Helical" evidence="3">
    <location>
        <begin position="156"/>
        <end position="173"/>
    </location>
</feature>
<evidence type="ECO:0000256" key="2">
    <source>
        <dbReference type="RuleBase" id="RU003750"/>
    </source>
</evidence>
<evidence type="ECO:0000313" key="5">
    <source>
        <dbReference type="Proteomes" id="UP001501446"/>
    </source>
</evidence>
<comment type="caution">
    <text evidence="4">The sequence shown here is derived from an EMBL/GenBank/DDBJ whole genome shotgun (WGS) entry which is preliminary data.</text>
</comment>
<organism evidence="4 5">
    <name type="scientific">Kocuria gwangalliensis</name>
    <dbReference type="NCBI Taxonomy" id="501592"/>
    <lineage>
        <taxon>Bacteria</taxon>
        <taxon>Bacillati</taxon>
        <taxon>Actinomycetota</taxon>
        <taxon>Actinomycetes</taxon>
        <taxon>Micrococcales</taxon>
        <taxon>Micrococcaceae</taxon>
        <taxon>Kocuria</taxon>
    </lineage>
</organism>
<feature type="transmembrane region" description="Helical" evidence="3">
    <location>
        <begin position="13"/>
        <end position="32"/>
    </location>
</feature>
<evidence type="ECO:0000256" key="1">
    <source>
        <dbReference type="ARBA" id="ARBA00022679"/>
    </source>
</evidence>
<evidence type="ECO:0008006" key="6">
    <source>
        <dbReference type="Google" id="ProtNLM"/>
    </source>
</evidence>
<dbReference type="Proteomes" id="UP001501446">
    <property type="component" value="Unassembled WGS sequence"/>
</dbReference>
<gene>
    <name evidence="4" type="ORF">GCM10025781_07800</name>
</gene>
<dbReference type="EMBL" id="BAABLN010000008">
    <property type="protein sequence ID" value="GAA4692938.1"/>
    <property type="molecule type" value="Genomic_DNA"/>
</dbReference>
<dbReference type="PROSITE" id="PS00379">
    <property type="entry name" value="CDP_ALCOHOL_P_TRANSF"/>
    <property type="match status" value="1"/>
</dbReference>
<keyword evidence="3" id="KW-0472">Membrane</keyword>
<dbReference type="Pfam" id="PF01066">
    <property type="entry name" value="CDP-OH_P_transf"/>
    <property type="match status" value="1"/>
</dbReference>
<evidence type="ECO:0000313" key="4">
    <source>
        <dbReference type="EMBL" id="GAA4692938.1"/>
    </source>
</evidence>
<dbReference type="RefSeq" id="WP_345310619.1">
    <property type="nucleotide sequence ID" value="NZ_BAABLN010000008.1"/>
</dbReference>
<protein>
    <recommendedName>
        <fullName evidence="6">CDP-alcohol phosphatidyltransferase family protein</fullName>
    </recommendedName>
</protein>
<feature type="transmembrane region" description="Helical" evidence="3">
    <location>
        <begin position="179"/>
        <end position="196"/>
    </location>
</feature>
<sequence length="211" mass="21993">MAVAIAGLLSSDLAGVVVCALVAVIGAARSLLRRDPWTRADDLTTFRLGLIVIVTALFLADEGPGFSWTAVTLGGTALAMDGLDGKIARRTGSTRAGALYDETVDALFILILSVGLVALWGPWCLIPGLMYYVFHLVAALRPAWRQRLPASLSRRVIAAAQGILLLAAGTPIAVAVPPFGVLCVAAAVVSVLYSFGRDIVWLEGRGGHSGA</sequence>
<evidence type="ECO:0000256" key="3">
    <source>
        <dbReference type="SAM" id="Phobius"/>
    </source>
</evidence>
<proteinExistence type="inferred from homology"/>
<comment type="similarity">
    <text evidence="2">Belongs to the CDP-alcohol phosphatidyltransferase class-I family.</text>
</comment>
<keyword evidence="5" id="KW-1185">Reference proteome</keyword>
<name>A0ABP8WS10_9MICC</name>
<keyword evidence="3" id="KW-0812">Transmembrane</keyword>
<keyword evidence="1 2" id="KW-0808">Transferase</keyword>
<dbReference type="InterPro" id="IPR048254">
    <property type="entry name" value="CDP_ALCOHOL_P_TRANSF_CS"/>
</dbReference>
<dbReference type="InterPro" id="IPR000462">
    <property type="entry name" value="CDP-OH_P_trans"/>
</dbReference>